<accession>A0A6M0IGX6</accession>
<keyword evidence="1" id="KW-0732">Signal</keyword>
<reference evidence="2 3" key="1">
    <citation type="submission" date="2020-02" db="EMBL/GenBank/DDBJ databases">
        <title>Draft genome sequence of two Spirosoma agri KCTC 52727 and Spirosoma terrae KCTC 52035.</title>
        <authorList>
            <person name="Rojas J."/>
            <person name="Ambika Manirajan B."/>
            <person name="Ratering S."/>
            <person name="Suarez C."/>
            <person name="Schnell S."/>
        </authorList>
    </citation>
    <scope>NUCLEOTIDE SEQUENCE [LARGE SCALE GENOMIC DNA]</scope>
    <source>
        <strain evidence="2 3">KCTC 52727</strain>
    </source>
</reference>
<proteinExistence type="predicted"/>
<evidence type="ECO:0000256" key="1">
    <source>
        <dbReference type="SAM" id="SignalP"/>
    </source>
</evidence>
<feature type="chain" id="PRO_5026929172" evidence="1">
    <location>
        <begin position="20"/>
        <end position="48"/>
    </location>
</feature>
<comment type="caution">
    <text evidence="2">The sequence shown here is derived from an EMBL/GenBank/DDBJ whole genome shotgun (WGS) entry which is preliminary data.</text>
</comment>
<name>A0A6M0IGX6_9BACT</name>
<dbReference type="AlphaFoldDB" id="A0A6M0IGX6"/>
<evidence type="ECO:0000313" key="2">
    <source>
        <dbReference type="EMBL" id="NEU67127.1"/>
    </source>
</evidence>
<keyword evidence="3" id="KW-1185">Reference proteome</keyword>
<organism evidence="2 3">
    <name type="scientific">Spirosoma agri</name>
    <dbReference type="NCBI Taxonomy" id="1987381"/>
    <lineage>
        <taxon>Bacteria</taxon>
        <taxon>Pseudomonadati</taxon>
        <taxon>Bacteroidota</taxon>
        <taxon>Cytophagia</taxon>
        <taxon>Cytophagales</taxon>
        <taxon>Cytophagaceae</taxon>
        <taxon>Spirosoma</taxon>
    </lineage>
</organism>
<feature type="signal peptide" evidence="1">
    <location>
        <begin position="1"/>
        <end position="19"/>
    </location>
</feature>
<evidence type="ECO:0000313" key="3">
    <source>
        <dbReference type="Proteomes" id="UP000477386"/>
    </source>
</evidence>
<dbReference type="EMBL" id="JAAGNZ010000001">
    <property type="protein sequence ID" value="NEU67127.1"/>
    <property type="molecule type" value="Genomic_DNA"/>
</dbReference>
<protein>
    <submittedName>
        <fullName evidence="2">Uncharacterized protein</fullName>
    </submittedName>
</protein>
<dbReference type="RefSeq" id="WP_164036727.1">
    <property type="nucleotide sequence ID" value="NZ_JAAGNZ010000001.1"/>
</dbReference>
<sequence length="48" mass="5537">MKNILVLFLAMVTSGKVFAQIDTISYAKERQEIRELMQQRKPEVPIDG</sequence>
<dbReference type="Proteomes" id="UP000477386">
    <property type="component" value="Unassembled WGS sequence"/>
</dbReference>
<gene>
    <name evidence="2" type="ORF">GK091_09575</name>
</gene>